<dbReference type="GO" id="GO:0005886">
    <property type="term" value="C:plasma membrane"/>
    <property type="evidence" value="ECO:0007669"/>
    <property type="project" value="UniProtKB-SubCell"/>
</dbReference>
<feature type="transmembrane region" description="Helical" evidence="8">
    <location>
        <begin position="534"/>
        <end position="553"/>
    </location>
</feature>
<feature type="domain" description="CN hydrolase" evidence="9">
    <location>
        <begin position="244"/>
        <end position="524"/>
    </location>
</feature>
<gene>
    <name evidence="8" type="primary">lnt</name>
    <name evidence="10" type="ORF">BK816_04425</name>
</gene>
<comment type="subcellular location">
    <subcellularLocation>
        <location evidence="1 8">Cell membrane</location>
        <topology evidence="1 8">Multi-pass membrane protein</topology>
    </subcellularLocation>
</comment>
<reference evidence="10 11" key="1">
    <citation type="submission" date="2016-10" db="EMBL/GenBank/DDBJ databases">
        <title>Actinomyces aegypiusis sp. nov., isolated from the Aegypius monachus in Qinghai Tibet Plateau China.</title>
        <authorList>
            <person name="Wang Y."/>
        </authorList>
    </citation>
    <scope>NUCLEOTIDE SEQUENCE [LARGE SCALE GENOMIC DNA]</scope>
    <source>
        <strain evidence="10 11">VUL4_3</strain>
    </source>
</reference>
<dbReference type="GO" id="GO:0016410">
    <property type="term" value="F:N-acyltransferase activity"/>
    <property type="evidence" value="ECO:0007669"/>
    <property type="project" value="UniProtKB-UniRule"/>
</dbReference>
<evidence type="ECO:0000256" key="5">
    <source>
        <dbReference type="ARBA" id="ARBA00022989"/>
    </source>
</evidence>
<feature type="transmembrane region" description="Helical" evidence="8">
    <location>
        <begin position="206"/>
        <end position="226"/>
    </location>
</feature>
<dbReference type="PROSITE" id="PS50263">
    <property type="entry name" value="CN_HYDROLASE"/>
    <property type="match status" value="1"/>
</dbReference>
<keyword evidence="3 8" id="KW-0808">Transferase</keyword>
<dbReference type="PANTHER" id="PTHR38686:SF1">
    <property type="entry name" value="APOLIPOPROTEIN N-ACYLTRANSFERASE"/>
    <property type="match status" value="1"/>
</dbReference>
<feature type="transmembrane region" description="Helical" evidence="8">
    <location>
        <begin position="73"/>
        <end position="93"/>
    </location>
</feature>
<sequence>MVGTINIQTNKSTDEVPKRLHKSRAVWASLFQLLLAFCLGYLQAWSFMPRVPWFVFAFTFIAQLLLFLKSRNYFWAAVNGGVFGAVLGYRLFWWLELSVSSIGPVIGISLLWAIWYALLAFSLVFWSQTKLAWLAKVLLVSATLVCFEWIRSTLPFSGLPWGNFAQGMVGSRFAYYLPYVDTLGLLFVATLFISGLILASAGKYRPIIFAIIFALVGTSYLATFRLPVLPPSVTKVGTLRVGVVQGGSNQLGVKIWQHPNLVGKLQLETINQAVRAGNSAELFLLGESTFENDPNQDQKLAQEIAHTWTRARVPIALGFNQVHSDNSRHNVAVLLTGTNWQTAKRAITTELPLVANKSMLAKISKLWTHASPTIENQHIYAKQVPVPWGEYIPITLPGLPGNEDLFSPVIPGTKAPNLVGKTSSGRSFNLGTAICFEIAFNWVVDQGVKNGGEAIYVPTNNISFAPSEQSWQQLQLLRVASLRSGRDGAQASLDGVSGIVDARGQVLAESKIGQQTILISDITLRQGQTWAIRWGWILPYLALGIVLAGLLLFSKTYKRENSN</sequence>
<dbReference type="InterPro" id="IPR036526">
    <property type="entry name" value="C-N_Hydrolase_sf"/>
</dbReference>
<feature type="transmembrane region" description="Helical" evidence="8">
    <location>
        <begin position="105"/>
        <end position="126"/>
    </location>
</feature>
<comment type="catalytic activity">
    <reaction evidence="8">
        <text>N-terminal S-1,2-diacyl-sn-glyceryl-L-cysteinyl-[lipoprotein] + a glycerophospholipid = N-acyl-S-1,2-diacyl-sn-glyceryl-L-cysteinyl-[lipoprotein] + a 2-acyl-sn-glycero-3-phospholipid + H(+)</text>
        <dbReference type="Rhea" id="RHEA:48228"/>
        <dbReference type="Rhea" id="RHEA-COMP:14681"/>
        <dbReference type="Rhea" id="RHEA-COMP:14684"/>
        <dbReference type="ChEBI" id="CHEBI:15378"/>
        <dbReference type="ChEBI" id="CHEBI:136912"/>
        <dbReference type="ChEBI" id="CHEBI:140656"/>
        <dbReference type="ChEBI" id="CHEBI:140657"/>
        <dbReference type="ChEBI" id="CHEBI:140660"/>
        <dbReference type="EC" id="2.3.1.269"/>
    </reaction>
</comment>
<evidence type="ECO:0000256" key="6">
    <source>
        <dbReference type="ARBA" id="ARBA00023136"/>
    </source>
</evidence>
<keyword evidence="6 8" id="KW-0472">Membrane</keyword>
<evidence type="ECO:0000313" key="10">
    <source>
        <dbReference type="EMBL" id="AOZ72635.1"/>
    </source>
</evidence>
<keyword evidence="7 8" id="KW-0012">Acyltransferase</keyword>
<comment type="function">
    <text evidence="8">Catalyzes the phospholipid dependent N-acylation of the N-terminal cysteine of apolipoprotein, the last step in lipoprotein maturation.</text>
</comment>
<dbReference type="OrthoDB" id="9804277at2"/>
<dbReference type="KEGG" id="avu:BK816_04425"/>
<keyword evidence="5 8" id="KW-1133">Transmembrane helix</keyword>
<dbReference type="EC" id="2.3.1.269" evidence="8"/>
<feature type="transmembrane region" description="Helical" evidence="8">
    <location>
        <begin position="51"/>
        <end position="68"/>
    </location>
</feature>
<feature type="transmembrane region" description="Helical" evidence="8">
    <location>
        <begin position="133"/>
        <end position="150"/>
    </location>
</feature>
<dbReference type="GO" id="GO:0042158">
    <property type="term" value="P:lipoprotein biosynthetic process"/>
    <property type="evidence" value="ECO:0007669"/>
    <property type="project" value="UniProtKB-UniRule"/>
</dbReference>
<feature type="transmembrane region" description="Helical" evidence="8">
    <location>
        <begin position="25"/>
        <end position="45"/>
    </location>
</feature>
<dbReference type="Gene3D" id="3.60.110.10">
    <property type="entry name" value="Carbon-nitrogen hydrolase"/>
    <property type="match status" value="1"/>
</dbReference>
<evidence type="ECO:0000256" key="7">
    <source>
        <dbReference type="ARBA" id="ARBA00023315"/>
    </source>
</evidence>
<protein>
    <recommendedName>
        <fullName evidence="8">Apolipoprotein N-acyltransferase</fullName>
        <shortName evidence="8">ALP N-acyltransferase</shortName>
        <ecNumber evidence="8">2.3.1.269</ecNumber>
    </recommendedName>
</protein>
<organism evidence="10 11">
    <name type="scientific">Boudabousia tangfeifanii</name>
    <dbReference type="NCBI Taxonomy" id="1912795"/>
    <lineage>
        <taxon>Bacteria</taxon>
        <taxon>Bacillati</taxon>
        <taxon>Actinomycetota</taxon>
        <taxon>Actinomycetes</taxon>
        <taxon>Actinomycetales</taxon>
        <taxon>Actinomycetaceae</taxon>
        <taxon>Boudabousia</taxon>
    </lineage>
</organism>
<proteinExistence type="inferred from homology"/>
<dbReference type="RefSeq" id="WP_071164101.1">
    <property type="nucleotide sequence ID" value="NZ_CP017812.1"/>
</dbReference>
<dbReference type="UniPathway" id="UPA00666"/>
<evidence type="ECO:0000256" key="8">
    <source>
        <dbReference type="HAMAP-Rule" id="MF_01148"/>
    </source>
</evidence>
<dbReference type="PANTHER" id="PTHR38686">
    <property type="entry name" value="APOLIPOPROTEIN N-ACYLTRANSFERASE"/>
    <property type="match status" value="1"/>
</dbReference>
<evidence type="ECO:0000256" key="4">
    <source>
        <dbReference type="ARBA" id="ARBA00022692"/>
    </source>
</evidence>
<name>A0A1D9MK06_9ACTO</name>
<evidence type="ECO:0000259" key="9">
    <source>
        <dbReference type="PROSITE" id="PS50263"/>
    </source>
</evidence>
<dbReference type="HAMAP" id="MF_01148">
    <property type="entry name" value="Lnt"/>
    <property type="match status" value="1"/>
</dbReference>
<evidence type="ECO:0000256" key="3">
    <source>
        <dbReference type="ARBA" id="ARBA00022679"/>
    </source>
</evidence>
<accession>A0A1D9MK06</accession>
<evidence type="ECO:0000256" key="1">
    <source>
        <dbReference type="ARBA" id="ARBA00004651"/>
    </source>
</evidence>
<keyword evidence="11" id="KW-1185">Reference proteome</keyword>
<keyword evidence="4 8" id="KW-0812">Transmembrane</keyword>
<comment type="pathway">
    <text evidence="8">Protein modification; lipoprotein biosynthesis (N-acyl transfer).</text>
</comment>
<keyword evidence="2 8" id="KW-1003">Cell membrane</keyword>
<dbReference type="InterPro" id="IPR045378">
    <property type="entry name" value="LNT_N"/>
</dbReference>
<comment type="similarity">
    <text evidence="8">Belongs to the CN hydrolase family. Apolipoprotein N-acyltransferase subfamily.</text>
</comment>
<dbReference type="AlphaFoldDB" id="A0A1D9MK06"/>
<dbReference type="Pfam" id="PF20154">
    <property type="entry name" value="LNT_N"/>
    <property type="match status" value="1"/>
</dbReference>
<dbReference type="Pfam" id="PF00795">
    <property type="entry name" value="CN_hydrolase"/>
    <property type="match status" value="1"/>
</dbReference>
<evidence type="ECO:0000313" key="11">
    <source>
        <dbReference type="Proteomes" id="UP000176288"/>
    </source>
</evidence>
<feature type="transmembrane region" description="Helical" evidence="8">
    <location>
        <begin position="176"/>
        <end position="199"/>
    </location>
</feature>
<evidence type="ECO:0000256" key="2">
    <source>
        <dbReference type="ARBA" id="ARBA00022475"/>
    </source>
</evidence>
<dbReference type="STRING" id="1912795.BK816_04425"/>
<dbReference type="InterPro" id="IPR003010">
    <property type="entry name" value="C-N_Hydrolase"/>
</dbReference>
<dbReference type="InterPro" id="IPR004563">
    <property type="entry name" value="Apolipo_AcylTrfase"/>
</dbReference>
<dbReference type="SUPFAM" id="SSF56317">
    <property type="entry name" value="Carbon-nitrogen hydrolase"/>
    <property type="match status" value="1"/>
</dbReference>
<dbReference type="Proteomes" id="UP000176288">
    <property type="component" value="Chromosome"/>
</dbReference>
<dbReference type="EMBL" id="CP017812">
    <property type="protein sequence ID" value="AOZ72635.1"/>
    <property type="molecule type" value="Genomic_DNA"/>
</dbReference>